<protein>
    <submittedName>
        <fullName evidence="2">Uncharacterized protein</fullName>
    </submittedName>
</protein>
<evidence type="ECO:0000256" key="1">
    <source>
        <dbReference type="SAM" id="Phobius"/>
    </source>
</evidence>
<dbReference type="GeneID" id="81465424"/>
<organism evidence="2 3">
    <name type="scientific">Penicillium concentricum</name>
    <dbReference type="NCBI Taxonomy" id="293559"/>
    <lineage>
        <taxon>Eukaryota</taxon>
        <taxon>Fungi</taxon>
        <taxon>Dikarya</taxon>
        <taxon>Ascomycota</taxon>
        <taxon>Pezizomycotina</taxon>
        <taxon>Eurotiomycetes</taxon>
        <taxon>Eurotiomycetidae</taxon>
        <taxon>Eurotiales</taxon>
        <taxon>Aspergillaceae</taxon>
        <taxon>Penicillium</taxon>
    </lineage>
</organism>
<keyword evidence="1" id="KW-0812">Transmembrane</keyword>
<name>A0A9W9RU04_9EURO</name>
<proteinExistence type="predicted"/>
<dbReference type="AlphaFoldDB" id="A0A9W9RU04"/>
<keyword evidence="1" id="KW-0472">Membrane</keyword>
<keyword evidence="3" id="KW-1185">Reference proteome</keyword>
<gene>
    <name evidence="2" type="ORF">N7517_008511</name>
</gene>
<dbReference type="EMBL" id="JAPZBT010000003">
    <property type="protein sequence ID" value="KAJ5365625.1"/>
    <property type="molecule type" value="Genomic_DNA"/>
</dbReference>
<comment type="caution">
    <text evidence="2">The sequence shown here is derived from an EMBL/GenBank/DDBJ whole genome shotgun (WGS) entry which is preliminary data.</text>
</comment>
<feature type="transmembrane region" description="Helical" evidence="1">
    <location>
        <begin position="46"/>
        <end position="63"/>
    </location>
</feature>
<sequence>MSSANLVHPHPDLPLCVCPPPNDYFARIGAFAERLVAAMTPQQGKLIWTLVFIYLAVLMARRIDHLVERLLARRFLLPPPTRT</sequence>
<dbReference type="Proteomes" id="UP001147752">
    <property type="component" value="Unassembled WGS sequence"/>
</dbReference>
<evidence type="ECO:0000313" key="3">
    <source>
        <dbReference type="Proteomes" id="UP001147752"/>
    </source>
</evidence>
<keyword evidence="1" id="KW-1133">Transmembrane helix</keyword>
<dbReference type="RefSeq" id="XP_056577092.1">
    <property type="nucleotide sequence ID" value="XM_056726241.1"/>
</dbReference>
<accession>A0A9W9RU04</accession>
<reference evidence="2" key="2">
    <citation type="journal article" date="2023" name="IMA Fungus">
        <title>Comparative genomic study of the Penicillium genus elucidates a diverse pangenome and 15 lateral gene transfer events.</title>
        <authorList>
            <person name="Petersen C."/>
            <person name="Sorensen T."/>
            <person name="Nielsen M.R."/>
            <person name="Sondergaard T.E."/>
            <person name="Sorensen J.L."/>
            <person name="Fitzpatrick D.A."/>
            <person name="Frisvad J.C."/>
            <person name="Nielsen K.L."/>
        </authorList>
    </citation>
    <scope>NUCLEOTIDE SEQUENCE</scope>
    <source>
        <strain evidence="2">IBT 3081</strain>
    </source>
</reference>
<evidence type="ECO:0000313" key="2">
    <source>
        <dbReference type="EMBL" id="KAJ5365625.1"/>
    </source>
</evidence>
<reference evidence="2" key="1">
    <citation type="submission" date="2022-12" db="EMBL/GenBank/DDBJ databases">
        <authorList>
            <person name="Petersen C."/>
        </authorList>
    </citation>
    <scope>NUCLEOTIDE SEQUENCE</scope>
    <source>
        <strain evidence="2">IBT 3081</strain>
    </source>
</reference>